<dbReference type="InterPro" id="IPR022672">
    <property type="entry name" value="Hexokinase_N"/>
</dbReference>
<name>A0A9P5N3P8_9AGAM</name>
<feature type="domain" description="Hexokinase N-terminal" evidence="9">
    <location>
        <begin position="20"/>
        <end position="223"/>
    </location>
</feature>
<dbReference type="AlphaFoldDB" id="A0A9P5N3P8"/>
<dbReference type="GO" id="GO:0005829">
    <property type="term" value="C:cytosol"/>
    <property type="evidence" value="ECO:0007669"/>
    <property type="project" value="TreeGrafter"/>
</dbReference>
<dbReference type="GO" id="GO:0008865">
    <property type="term" value="F:fructokinase activity"/>
    <property type="evidence" value="ECO:0007669"/>
    <property type="project" value="TreeGrafter"/>
</dbReference>
<dbReference type="InterPro" id="IPR001312">
    <property type="entry name" value="Hexokinase"/>
</dbReference>
<comment type="pathway">
    <text evidence="1">Carbohydrate degradation; glycolysis; D-glyceraldehyde 3-phosphate and glycerone phosphate from D-glucose: step 1/4.</text>
</comment>
<dbReference type="PROSITE" id="PS51748">
    <property type="entry name" value="HEXOKINASE_2"/>
    <property type="match status" value="1"/>
</dbReference>
<protein>
    <recommendedName>
        <fullName evidence="8">Phosphotransferase</fullName>
        <ecNumber evidence="8">2.7.1.-</ecNumber>
    </recommendedName>
</protein>
<keyword evidence="3 8" id="KW-0808">Transferase</keyword>
<keyword evidence="7 8" id="KW-0324">Glycolysis</keyword>
<dbReference type="GO" id="GO:0006006">
    <property type="term" value="P:glucose metabolic process"/>
    <property type="evidence" value="ECO:0007669"/>
    <property type="project" value="TreeGrafter"/>
</dbReference>
<keyword evidence="6 8" id="KW-0067">ATP-binding</keyword>
<dbReference type="GO" id="GO:0005524">
    <property type="term" value="F:ATP binding"/>
    <property type="evidence" value="ECO:0007669"/>
    <property type="project" value="UniProtKB-UniRule"/>
</dbReference>
<keyword evidence="12" id="KW-1185">Reference proteome</keyword>
<evidence type="ECO:0000256" key="5">
    <source>
        <dbReference type="ARBA" id="ARBA00022777"/>
    </source>
</evidence>
<evidence type="ECO:0000256" key="2">
    <source>
        <dbReference type="ARBA" id="ARBA00009225"/>
    </source>
</evidence>
<evidence type="ECO:0000256" key="4">
    <source>
        <dbReference type="ARBA" id="ARBA00022741"/>
    </source>
</evidence>
<dbReference type="Pfam" id="PF00349">
    <property type="entry name" value="Hexokinase_1"/>
    <property type="match status" value="1"/>
</dbReference>
<comment type="caution">
    <text evidence="11">The sequence shown here is derived from an EMBL/GenBank/DDBJ whole genome shotgun (WGS) entry which is preliminary data.</text>
</comment>
<dbReference type="Gene3D" id="3.30.420.40">
    <property type="match status" value="1"/>
</dbReference>
<gene>
    <name evidence="11" type="ORF">DFH94DRAFT_273201</name>
</gene>
<dbReference type="FunFam" id="3.30.420.40:FF:000034">
    <property type="entry name" value="Phosphotransferase"/>
    <property type="match status" value="1"/>
</dbReference>
<accession>A0A9P5N3P8</accession>
<sequence length="530" mass="57494">MPITTAIYNAHPHKINSLLADIEQQFALDEDALISITSHFHKLFNLGLSDYGHQMAMIPTFVTGVPDGTETGTFLALDLGGTNLRVCQVELHGNKAFTLKQQKYRVSEALKTGEATVLFDYLADSVDAFLTSNMESPQSLDNPNTINTDSPAIPLGLTFSFPVEQTALDKGFLLTWTKGFSAKNAINKDVVKLLQDAFDRKHLHVKCVALVNDTVGTALSRAYTAGGCVLGAIFGTGTNGAYLEQVANITKLRNGPAAAAGGVMMVNTEWGAFDNAREVLPITPFDNKVDRESINPRFQAYEKFISGMYLGEITRNLLLALVDAAPKPILFNGKATERLNKHYGLDTEMLSLVESAWRTDAPREGDSEENAVLRDFSAPLAEERIAPATLRRLNRVREIVQEHLGYAPGEVSLRDAALVQWAAALVVRRAARLSACAVATVALQMGYVTGLGKDARAAAPSADRKPYSIGIDGSLYQHYPGFEDRMREALRLLLGEEVEKLVIMGLAKDGSEVGAALGALQATKHTKTVT</sequence>
<reference evidence="11" key="1">
    <citation type="submission" date="2019-10" db="EMBL/GenBank/DDBJ databases">
        <authorList>
            <consortium name="DOE Joint Genome Institute"/>
            <person name="Kuo A."/>
            <person name="Miyauchi S."/>
            <person name="Kiss E."/>
            <person name="Drula E."/>
            <person name="Kohler A."/>
            <person name="Sanchez-Garcia M."/>
            <person name="Andreopoulos B."/>
            <person name="Barry K.W."/>
            <person name="Bonito G."/>
            <person name="Buee M."/>
            <person name="Carver A."/>
            <person name="Chen C."/>
            <person name="Cichocki N."/>
            <person name="Clum A."/>
            <person name="Culley D."/>
            <person name="Crous P.W."/>
            <person name="Fauchery L."/>
            <person name="Girlanda M."/>
            <person name="Hayes R."/>
            <person name="Keri Z."/>
            <person name="LaButti K."/>
            <person name="Lipzen A."/>
            <person name="Lombard V."/>
            <person name="Magnuson J."/>
            <person name="Maillard F."/>
            <person name="Morin E."/>
            <person name="Murat C."/>
            <person name="Nolan M."/>
            <person name="Ohm R."/>
            <person name="Pangilinan J."/>
            <person name="Pereira M."/>
            <person name="Perotto S."/>
            <person name="Peter M."/>
            <person name="Riley R."/>
            <person name="Sitrit Y."/>
            <person name="Stielow B."/>
            <person name="Szollosi G."/>
            <person name="Zifcakova L."/>
            <person name="Stursova M."/>
            <person name="Spatafora J.W."/>
            <person name="Tedersoo L."/>
            <person name="Vaario L.-M."/>
            <person name="Yamada A."/>
            <person name="Yan M."/>
            <person name="Wang P."/>
            <person name="Xu J."/>
            <person name="Bruns T."/>
            <person name="Baldrian P."/>
            <person name="Vilgalys R."/>
            <person name="Henrissat B."/>
            <person name="Grigoriev I.V."/>
            <person name="Hibbett D."/>
            <person name="Nagy L.G."/>
            <person name="Martin F.M."/>
        </authorList>
    </citation>
    <scope>NUCLEOTIDE SEQUENCE</scope>
    <source>
        <strain evidence="11">Prilba</strain>
    </source>
</reference>
<dbReference type="InterPro" id="IPR043129">
    <property type="entry name" value="ATPase_NBD"/>
</dbReference>
<comment type="similarity">
    <text evidence="2 8">Belongs to the hexokinase family.</text>
</comment>
<feature type="domain" description="Hexokinase C-terminal" evidence="10">
    <location>
        <begin position="230"/>
        <end position="520"/>
    </location>
</feature>
<evidence type="ECO:0000256" key="3">
    <source>
        <dbReference type="ARBA" id="ARBA00022679"/>
    </source>
</evidence>
<keyword evidence="5 8" id="KW-0418">Kinase</keyword>
<proteinExistence type="inferred from homology"/>
<organism evidence="11 12">
    <name type="scientific">Russula ochroleuca</name>
    <dbReference type="NCBI Taxonomy" id="152965"/>
    <lineage>
        <taxon>Eukaryota</taxon>
        <taxon>Fungi</taxon>
        <taxon>Dikarya</taxon>
        <taxon>Basidiomycota</taxon>
        <taxon>Agaricomycotina</taxon>
        <taxon>Agaricomycetes</taxon>
        <taxon>Russulales</taxon>
        <taxon>Russulaceae</taxon>
        <taxon>Russula</taxon>
    </lineage>
</organism>
<dbReference type="Gene3D" id="3.40.367.20">
    <property type="match status" value="1"/>
</dbReference>
<keyword evidence="4 8" id="KW-0547">Nucleotide-binding</keyword>
<dbReference type="EMBL" id="WHVB01000003">
    <property type="protein sequence ID" value="KAF8485335.1"/>
    <property type="molecule type" value="Genomic_DNA"/>
</dbReference>
<evidence type="ECO:0000256" key="6">
    <source>
        <dbReference type="ARBA" id="ARBA00022840"/>
    </source>
</evidence>
<dbReference type="OrthoDB" id="419537at2759"/>
<dbReference type="SUPFAM" id="SSF53067">
    <property type="entry name" value="Actin-like ATPase domain"/>
    <property type="match status" value="2"/>
</dbReference>
<dbReference type="PRINTS" id="PR00475">
    <property type="entry name" value="HEXOKINASE"/>
</dbReference>
<evidence type="ECO:0000259" key="9">
    <source>
        <dbReference type="Pfam" id="PF00349"/>
    </source>
</evidence>
<dbReference type="EC" id="2.7.1.-" evidence="8"/>
<evidence type="ECO:0000313" key="11">
    <source>
        <dbReference type="EMBL" id="KAF8485335.1"/>
    </source>
</evidence>
<dbReference type="PANTHER" id="PTHR19443:SF30">
    <property type="entry name" value="GLUCOKINASE-1-RELATED"/>
    <property type="match status" value="1"/>
</dbReference>
<dbReference type="PANTHER" id="PTHR19443">
    <property type="entry name" value="HEXOKINASE"/>
    <property type="match status" value="1"/>
</dbReference>
<evidence type="ECO:0000256" key="7">
    <source>
        <dbReference type="ARBA" id="ARBA00023152"/>
    </source>
</evidence>
<evidence type="ECO:0000256" key="8">
    <source>
        <dbReference type="RuleBase" id="RU362007"/>
    </source>
</evidence>
<reference evidence="11" key="2">
    <citation type="journal article" date="2020" name="Nat. Commun.">
        <title>Large-scale genome sequencing of mycorrhizal fungi provides insights into the early evolution of symbiotic traits.</title>
        <authorList>
            <person name="Miyauchi S."/>
            <person name="Kiss E."/>
            <person name="Kuo A."/>
            <person name="Drula E."/>
            <person name="Kohler A."/>
            <person name="Sanchez-Garcia M."/>
            <person name="Morin E."/>
            <person name="Andreopoulos B."/>
            <person name="Barry K.W."/>
            <person name="Bonito G."/>
            <person name="Buee M."/>
            <person name="Carver A."/>
            <person name="Chen C."/>
            <person name="Cichocki N."/>
            <person name="Clum A."/>
            <person name="Culley D."/>
            <person name="Crous P.W."/>
            <person name="Fauchery L."/>
            <person name="Girlanda M."/>
            <person name="Hayes R.D."/>
            <person name="Keri Z."/>
            <person name="LaButti K."/>
            <person name="Lipzen A."/>
            <person name="Lombard V."/>
            <person name="Magnuson J."/>
            <person name="Maillard F."/>
            <person name="Murat C."/>
            <person name="Nolan M."/>
            <person name="Ohm R.A."/>
            <person name="Pangilinan J."/>
            <person name="Pereira M.F."/>
            <person name="Perotto S."/>
            <person name="Peter M."/>
            <person name="Pfister S."/>
            <person name="Riley R."/>
            <person name="Sitrit Y."/>
            <person name="Stielow J.B."/>
            <person name="Szollosi G."/>
            <person name="Zifcakova L."/>
            <person name="Stursova M."/>
            <person name="Spatafora J.W."/>
            <person name="Tedersoo L."/>
            <person name="Vaario L.M."/>
            <person name="Yamada A."/>
            <person name="Yan M."/>
            <person name="Wang P."/>
            <person name="Xu J."/>
            <person name="Bruns T."/>
            <person name="Baldrian P."/>
            <person name="Vilgalys R."/>
            <person name="Dunand C."/>
            <person name="Henrissat B."/>
            <person name="Grigoriev I.V."/>
            <person name="Hibbett D."/>
            <person name="Nagy L.G."/>
            <person name="Martin F.M."/>
        </authorList>
    </citation>
    <scope>NUCLEOTIDE SEQUENCE</scope>
    <source>
        <strain evidence="11">Prilba</strain>
    </source>
</reference>
<dbReference type="GO" id="GO:0004340">
    <property type="term" value="F:glucokinase activity"/>
    <property type="evidence" value="ECO:0007669"/>
    <property type="project" value="TreeGrafter"/>
</dbReference>
<evidence type="ECO:0000256" key="1">
    <source>
        <dbReference type="ARBA" id="ARBA00004888"/>
    </source>
</evidence>
<dbReference type="Proteomes" id="UP000759537">
    <property type="component" value="Unassembled WGS sequence"/>
</dbReference>
<evidence type="ECO:0000313" key="12">
    <source>
        <dbReference type="Proteomes" id="UP000759537"/>
    </source>
</evidence>
<dbReference type="GO" id="GO:0005739">
    <property type="term" value="C:mitochondrion"/>
    <property type="evidence" value="ECO:0007669"/>
    <property type="project" value="TreeGrafter"/>
</dbReference>
<evidence type="ECO:0000259" key="10">
    <source>
        <dbReference type="Pfam" id="PF03727"/>
    </source>
</evidence>
<dbReference type="InterPro" id="IPR022673">
    <property type="entry name" value="Hexokinase_C"/>
</dbReference>
<dbReference type="Gene3D" id="1.10.287.1250">
    <property type="match status" value="1"/>
</dbReference>
<dbReference type="GO" id="GO:0006096">
    <property type="term" value="P:glycolytic process"/>
    <property type="evidence" value="ECO:0007669"/>
    <property type="project" value="UniProtKB-KW"/>
</dbReference>
<dbReference type="GO" id="GO:0005536">
    <property type="term" value="F:D-glucose binding"/>
    <property type="evidence" value="ECO:0007669"/>
    <property type="project" value="InterPro"/>
</dbReference>
<dbReference type="Pfam" id="PF03727">
    <property type="entry name" value="Hexokinase_2"/>
    <property type="match status" value="1"/>
</dbReference>
<dbReference type="GO" id="GO:0001678">
    <property type="term" value="P:intracellular glucose homeostasis"/>
    <property type="evidence" value="ECO:0007669"/>
    <property type="project" value="InterPro"/>
</dbReference>